<feature type="domain" description="ABC3 transporter permease C-terminal" evidence="8">
    <location>
        <begin position="728"/>
        <end position="839"/>
    </location>
</feature>
<evidence type="ECO:0000256" key="2">
    <source>
        <dbReference type="ARBA" id="ARBA00022475"/>
    </source>
</evidence>
<feature type="transmembrane region" description="Helical" evidence="7">
    <location>
        <begin position="371"/>
        <end position="393"/>
    </location>
</feature>
<dbReference type="PANTHER" id="PTHR30572">
    <property type="entry name" value="MEMBRANE COMPONENT OF TRANSPORTER-RELATED"/>
    <property type="match status" value="1"/>
</dbReference>
<feature type="transmembrane region" description="Helical" evidence="7">
    <location>
        <begin position="499"/>
        <end position="518"/>
    </location>
</feature>
<feature type="transmembrane region" description="Helical" evidence="7">
    <location>
        <begin position="21"/>
        <end position="42"/>
    </location>
</feature>
<keyword evidence="2" id="KW-1003">Cell membrane</keyword>
<feature type="transmembrane region" description="Helical" evidence="7">
    <location>
        <begin position="771"/>
        <end position="795"/>
    </location>
</feature>
<evidence type="ECO:0000256" key="1">
    <source>
        <dbReference type="ARBA" id="ARBA00004651"/>
    </source>
</evidence>
<keyword evidence="3 7" id="KW-0812">Transmembrane</keyword>
<proteinExistence type="inferred from homology"/>
<dbReference type="RefSeq" id="WP_344723644.1">
    <property type="nucleotide sequence ID" value="NZ_BAAAUS010000023.1"/>
</dbReference>
<protein>
    <submittedName>
        <fullName evidence="9">FtsX-like permease family protein</fullName>
    </submittedName>
</protein>
<evidence type="ECO:0000259" key="8">
    <source>
        <dbReference type="Pfam" id="PF02687"/>
    </source>
</evidence>
<comment type="similarity">
    <text evidence="6">Belongs to the ABC-4 integral membrane protein family.</text>
</comment>
<gene>
    <name evidence="9" type="ORF">ACFSJD_32580</name>
</gene>
<feature type="transmembrane region" description="Helical" evidence="7">
    <location>
        <begin position="414"/>
        <end position="436"/>
    </location>
</feature>
<feature type="domain" description="ABC3 transporter permease C-terminal" evidence="8">
    <location>
        <begin position="280"/>
        <end position="401"/>
    </location>
</feature>
<evidence type="ECO:0000313" key="9">
    <source>
        <dbReference type="EMBL" id="MFD1522274.1"/>
    </source>
</evidence>
<organism evidence="9 10">
    <name type="scientific">Pseudonocardia yunnanensis</name>
    <dbReference type="NCBI Taxonomy" id="58107"/>
    <lineage>
        <taxon>Bacteria</taxon>
        <taxon>Bacillati</taxon>
        <taxon>Actinomycetota</taxon>
        <taxon>Actinomycetes</taxon>
        <taxon>Pseudonocardiales</taxon>
        <taxon>Pseudonocardiaceae</taxon>
        <taxon>Pseudonocardia</taxon>
    </lineage>
</organism>
<feature type="transmembrane region" description="Helical" evidence="7">
    <location>
        <begin position="448"/>
        <end position="479"/>
    </location>
</feature>
<dbReference type="EMBL" id="JBHUCO010000045">
    <property type="protein sequence ID" value="MFD1522274.1"/>
    <property type="molecule type" value="Genomic_DNA"/>
</dbReference>
<dbReference type="Pfam" id="PF02687">
    <property type="entry name" value="FtsX"/>
    <property type="match status" value="2"/>
</dbReference>
<feature type="transmembrane region" description="Helical" evidence="7">
    <location>
        <begin position="815"/>
        <end position="838"/>
    </location>
</feature>
<reference evidence="10" key="1">
    <citation type="journal article" date="2019" name="Int. J. Syst. Evol. Microbiol.">
        <title>The Global Catalogue of Microorganisms (GCM) 10K type strain sequencing project: providing services to taxonomists for standard genome sequencing and annotation.</title>
        <authorList>
            <consortium name="The Broad Institute Genomics Platform"/>
            <consortium name="The Broad Institute Genome Sequencing Center for Infectious Disease"/>
            <person name="Wu L."/>
            <person name="Ma J."/>
        </authorList>
    </citation>
    <scope>NUCLEOTIDE SEQUENCE [LARGE SCALE GENOMIC DNA]</scope>
    <source>
        <strain evidence="10">CCM 7043</strain>
    </source>
</reference>
<dbReference type="PANTHER" id="PTHR30572:SF4">
    <property type="entry name" value="ABC TRANSPORTER PERMEASE YTRF"/>
    <property type="match status" value="1"/>
</dbReference>
<feature type="transmembrane region" description="Helical" evidence="7">
    <location>
        <begin position="727"/>
        <end position="750"/>
    </location>
</feature>
<accession>A0ABW4F473</accession>
<dbReference type="Proteomes" id="UP001597114">
    <property type="component" value="Unassembled WGS sequence"/>
</dbReference>
<evidence type="ECO:0000256" key="7">
    <source>
        <dbReference type="SAM" id="Phobius"/>
    </source>
</evidence>
<keyword evidence="10" id="KW-1185">Reference proteome</keyword>
<evidence type="ECO:0000256" key="3">
    <source>
        <dbReference type="ARBA" id="ARBA00022692"/>
    </source>
</evidence>
<sequence length="847" mass="85492">MIIKLAAGTVRRRKAAFAGTFLTAFLAVALIAGSGLLLFSVLTAGPGADRFAATDAVVAGDRAVVLTTEQAKGDGEVKVKTKSERLTGAPALSDELVDTVAGTPGVATAVPDATFPVAVDAGGVPVQAPDRAAVVAHGWASAALTPYELTQGAPPGPGGVVLDAALADGLRIGETVRVTTRTGARDLRLVGVAAPATAGGVPGQAAVFVADVQVGELSGLAGPTAVGVRMAPDADAAAVVAGLRQRIGDSAAVHTGADKVTADLPGAVPDYIGAISIFGFVLGITGFAAVFVLTGTVSLAVRQRLRELALLRTAGATPRQLSRMLGSEIAIVTLAAAVPALPVGVVVAHLIAARFRDLGAVPPQFAVTLNAMVLIAAVVVGMLVTLLATAVAARRAVRIAPTQALRETATASGGGWVLRVVVAAVLASGAAAVLGLVPLGGPYGMGMGFVSCALLLCAVAALGPLAVGGVTAVVSRVVVVSGVLGRIAAVMTRAESRRVVGVAIPLTLMFAINATMLIDGEILTRVTADQQAARTASATVRVAATNAPGLPLDVAEQVSALPAVTGSAATIGTRVIVDLGGKPEDYPAQGLQVSGEQALDLGVTAGSLENLGSDGPDGAVAVSRPLAEERGWRIGDRPDFWLADGTRTPLTVVAVYENWRGFGELVLPAELAARYDPRGLVGALYLRGDSGVAEAVHAEWPALAATDARDPRGGAADVQNQQAAWELMVVISLGFTAIAVVNTFAIATSARRREFAGLRLIGATAPQLHRLLGLEALVTVAVALVMGCLITGAVVGTFSMAQDGQWRLFADPLRYLAMVGGVGLLGLVAAAMPARLVVRRRSLPGLA</sequence>
<comment type="caution">
    <text evidence="9">The sequence shown here is derived from an EMBL/GenBank/DDBJ whole genome shotgun (WGS) entry which is preliminary data.</text>
</comment>
<comment type="subcellular location">
    <subcellularLocation>
        <location evidence="1">Cell membrane</location>
        <topology evidence="1">Multi-pass membrane protein</topology>
    </subcellularLocation>
</comment>
<dbReference type="InterPro" id="IPR003838">
    <property type="entry name" value="ABC3_permease_C"/>
</dbReference>
<evidence type="ECO:0000313" key="10">
    <source>
        <dbReference type="Proteomes" id="UP001597114"/>
    </source>
</evidence>
<dbReference type="InterPro" id="IPR050250">
    <property type="entry name" value="Macrolide_Exporter_MacB"/>
</dbReference>
<keyword evidence="4 7" id="KW-1133">Transmembrane helix</keyword>
<evidence type="ECO:0000256" key="4">
    <source>
        <dbReference type="ARBA" id="ARBA00022989"/>
    </source>
</evidence>
<evidence type="ECO:0000256" key="6">
    <source>
        <dbReference type="ARBA" id="ARBA00038076"/>
    </source>
</evidence>
<evidence type="ECO:0000256" key="5">
    <source>
        <dbReference type="ARBA" id="ARBA00023136"/>
    </source>
</evidence>
<feature type="transmembrane region" description="Helical" evidence="7">
    <location>
        <begin position="329"/>
        <end position="351"/>
    </location>
</feature>
<keyword evidence="5 7" id="KW-0472">Membrane</keyword>
<feature type="transmembrane region" description="Helical" evidence="7">
    <location>
        <begin position="271"/>
        <end position="301"/>
    </location>
</feature>
<name>A0ABW4F473_9PSEU</name>